<proteinExistence type="inferred from homology"/>
<dbReference type="PRINTS" id="PR00689">
    <property type="entry name" value="ACOABINDINGP"/>
</dbReference>
<evidence type="ECO:0000313" key="3">
    <source>
        <dbReference type="EnsemblMetazoa" id="PPAI005857-PA"/>
    </source>
</evidence>
<dbReference type="EnsemblMetazoa" id="PPAI005857-RA">
    <property type="protein sequence ID" value="PPAI005857-PA"/>
    <property type="gene ID" value="PPAI005857"/>
</dbReference>
<dbReference type="VEuPathDB" id="VectorBase:PPAI005857"/>
<keyword evidence="2" id="KW-0446">Lipid-binding</keyword>
<dbReference type="PANTHER" id="PTHR23310">
    <property type="entry name" value="ACYL-COA-BINDING PROTEIN, ACBP"/>
    <property type="match status" value="1"/>
</dbReference>
<dbReference type="GO" id="GO:0000062">
    <property type="term" value="F:fatty-acyl-CoA binding"/>
    <property type="evidence" value="ECO:0007669"/>
    <property type="project" value="InterPro"/>
</dbReference>
<dbReference type="Proteomes" id="UP000092462">
    <property type="component" value="Unassembled WGS sequence"/>
</dbReference>
<reference evidence="3" key="1">
    <citation type="submission" date="2022-08" db="UniProtKB">
        <authorList>
            <consortium name="EnsemblMetazoa"/>
        </authorList>
    </citation>
    <scope>IDENTIFICATION</scope>
    <source>
        <strain evidence="3">Israel</strain>
    </source>
</reference>
<dbReference type="SUPFAM" id="SSF47027">
    <property type="entry name" value="Acyl-CoA binding protein"/>
    <property type="match status" value="1"/>
</dbReference>
<dbReference type="GO" id="GO:0006631">
    <property type="term" value="P:fatty acid metabolic process"/>
    <property type="evidence" value="ECO:0007669"/>
    <property type="project" value="TreeGrafter"/>
</dbReference>
<dbReference type="VEuPathDB" id="VectorBase:PPAPM1_008032"/>
<name>A0A1B0DD86_PHLPP</name>
<dbReference type="Pfam" id="PF00887">
    <property type="entry name" value="ACBP"/>
    <property type="match status" value="1"/>
</dbReference>
<dbReference type="InterPro" id="IPR035984">
    <property type="entry name" value="Acyl-CoA-binding_sf"/>
</dbReference>
<sequence>MDIDQEQLFMETVHKYQSFGIELTNQSSSDDFKVYGLYKQAVSGNCTKPIPNRYDRLNVKKYMAWNDLKGMSQDKAKELYVKEMKNVMQKINE</sequence>
<keyword evidence="4" id="KW-1185">Reference proteome</keyword>
<protein>
    <submittedName>
        <fullName evidence="3">Uncharacterized protein</fullName>
    </submittedName>
</protein>
<dbReference type="EMBL" id="AJVK01031771">
    <property type="status" value="NOT_ANNOTATED_CDS"/>
    <property type="molecule type" value="Genomic_DNA"/>
</dbReference>
<accession>A0A1B0DD86</accession>
<dbReference type="AlphaFoldDB" id="A0A1B0DD86"/>
<evidence type="ECO:0000256" key="1">
    <source>
        <dbReference type="ARBA" id="ARBA00005567"/>
    </source>
</evidence>
<dbReference type="InterPro" id="IPR000582">
    <property type="entry name" value="Acyl-CoA-binding_protein"/>
</dbReference>
<dbReference type="Gene3D" id="1.20.80.10">
    <property type="match status" value="1"/>
</dbReference>
<dbReference type="PANTHER" id="PTHR23310:SF62">
    <property type="entry name" value="ACYL-COA BINDING PROTEIN 1, ISOFORM A"/>
    <property type="match status" value="1"/>
</dbReference>
<evidence type="ECO:0000256" key="2">
    <source>
        <dbReference type="ARBA" id="ARBA00023121"/>
    </source>
</evidence>
<comment type="similarity">
    <text evidence="1">Belongs to the ACBP family.</text>
</comment>
<dbReference type="PROSITE" id="PS51228">
    <property type="entry name" value="ACB_2"/>
    <property type="match status" value="1"/>
</dbReference>
<dbReference type="InterPro" id="IPR014352">
    <property type="entry name" value="FERM/acyl-CoA-bd_prot_sf"/>
</dbReference>
<organism evidence="3 4">
    <name type="scientific">Phlebotomus papatasi</name>
    <name type="common">Sandfly</name>
    <dbReference type="NCBI Taxonomy" id="29031"/>
    <lineage>
        <taxon>Eukaryota</taxon>
        <taxon>Metazoa</taxon>
        <taxon>Ecdysozoa</taxon>
        <taxon>Arthropoda</taxon>
        <taxon>Hexapoda</taxon>
        <taxon>Insecta</taxon>
        <taxon>Pterygota</taxon>
        <taxon>Neoptera</taxon>
        <taxon>Endopterygota</taxon>
        <taxon>Diptera</taxon>
        <taxon>Nematocera</taxon>
        <taxon>Psychodoidea</taxon>
        <taxon>Psychodidae</taxon>
        <taxon>Phlebotomus</taxon>
        <taxon>Phlebotomus</taxon>
    </lineage>
</organism>
<evidence type="ECO:0000313" key="4">
    <source>
        <dbReference type="Proteomes" id="UP000092462"/>
    </source>
</evidence>